<name>A0A6M4H1F8_9PROT</name>
<evidence type="ECO:0000313" key="2">
    <source>
        <dbReference type="Proteomes" id="UP000503096"/>
    </source>
</evidence>
<evidence type="ECO:0008006" key="3">
    <source>
        <dbReference type="Google" id="ProtNLM"/>
    </source>
</evidence>
<dbReference type="Proteomes" id="UP000503096">
    <property type="component" value="Chromosome"/>
</dbReference>
<protein>
    <recommendedName>
        <fullName evidence="3">DUF4375 domain-containing protein</fullName>
    </recommendedName>
</protein>
<gene>
    <name evidence="1" type="ORF">DSM104440_00112</name>
</gene>
<dbReference type="AlphaFoldDB" id="A0A6M4H1F8"/>
<evidence type="ECO:0000313" key="1">
    <source>
        <dbReference type="EMBL" id="QJR13329.1"/>
    </source>
</evidence>
<organism evidence="1 2">
    <name type="scientific">Usitatibacter palustris</name>
    <dbReference type="NCBI Taxonomy" id="2732487"/>
    <lineage>
        <taxon>Bacteria</taxon>
        <taxon>Pseudomonadati</taxon>
        <taxon>Pseudomonadota</taxon>
        <taxon>Betaproteobacteria</taxon>
        <taxon>Nitrosomonadales</taxon>
        <taxon>Usitatibacteraceae</taxon>
        <taxon>Usitatibacter</taxon>
    </lineage>
</organism>
<sequence>MLRIPRAVEQSILKIRAYFRERDREMRAKSNGKMGFTTKPEMLGAELAFWEIEDDDELDEFLSGDLLAAIYGTDMPPLPKGYEPLLYVLEFERHCQFEGWTAIGNRSSDMGRIIESYRVLGLADEASALEAVVAAAEKISDNDDEYHDVLGKAYGSVANKTPDIEDRLPLIYAFVRGHPDWFGEEVR</sequence>
<accession>A0A6M4H1F8</accession>
<dbReference type="KEGG" id="upl:DSM104440_00112"/>
<reference evidence="1 2" key="1">
    <citation type="submission" date="2020-04" db="EMBL/GenBank/DDBJ databases">
        <title>Usitatibacter rugosus gen. nov., sp. nov. and Usitatibacter palustris sp. nov., novel members of Usitatibacteraceae fam. nov. within the order Nitrosomonadales isolated from soil.</title>
        <authorList>
            <person name="Huber K.J."/>
            <person name="Neumann-Schaal M."/>
            <person name="Geppert A."/>
            <person name="Luckner M."/>
            <person name="Wanner G."/>
            <person name="Overmann J."/>
        </authorList>
    </citation>
    <scope>NUCLEOTIDE SEQUENCE [LARGE SCALE GENOMIC DNA]</scope>
    <source>
        <strain evidence="1 2">Swamp67</strain>
    </source>
</reference>
<dbReference type="InParanoid" id="A0A6M4H1F8"/>
<proteinExistence type="predicted"/>
<keyword evidence="2" id="KW-1185">Reference proteome</keyword>
<dbReference type="EMBL" id="CP053073">
    <property type="protein sequence ID" value="QJR13329.1"/>
    <property type="molecule type" value="Genomic_DNA"/>
</dbReference>